<dbReference type="EMBL" id="NPIC01000002">
    <property type="protein sequence ID" value="RDL39661.1"/>
    <property type="molecule type" value="Genomic_DNA"/>
</dbReference>
<organism evidence="2 3">
    <name type="scientific">Venustampulla echinocandica</name>
    <dbReference type="NCBI Taxonomy" id="2656787"/>
    <lineage>
        <taxon>Eukaryota</taxon>
        <taxon>Fungi</taxon>
        <taxon>Dikarya</taxon>
        <taxon>Ascomycota</taxon>
        <taxon>Pezizomycotina</taxon>
        <taxon>Leotiomycetes</taxon>
        <taxon>Helotiales</taxon>
        <taxon>Pleuroascaceae</taxon>
        <taxon>Venustampulla</taxon>
    </lineage>
</organism>
<feature type="region of interest" description="Disordered" evidence="1">
    <location>
        <begin position="566"/>
        <end position="602"/>
    </location>
</feature>
<feature type="region of interest" description="Disordered" evidence="1">
    <location>
        <begin position="1"/>
        <end position="296"/>
    </location>
</feature>
<name>A0A370TVV5_9HELO</name>
<feature type="compositionally biased region" description="Low complexity" evidence="1">
    <location>
        <begin position="60"/>
        <end position="86"/>
    </location>
</feature>
<feature type="compositionally biased region" description="Polar residues" evidence="1">
    <location>
        <begin position="158"/>
        <end position="167"/>
    </location>
</feature>
<dbReference type="Proteomes" id="UP000254866">
    <property type="component" value="Unassembled WGS sequence"/>
</dbReference>
<feature type="region of interest" description="Disordered" evidence="1">
    <location>
        <begin position="621"/>
        <end position="688"/>
    </location>
</feature>
<sequence length="740" mass="81620">MGRTSKFSFPIPGRKRTKDKETENPPAKSPAPSSRNLSKAHRILGTDDFSVNPQSDEVLSRYSSSKSSRMSISISESTQSMNESSSVTGSYTDLSEHESGVFPRSQRLRGKPSSTLLGQTYGGDDGTTAASTGARRLRNEDSSSTLKSHYDRQKSPLLISQQTSASSARDLALRKGQSPVAQRSPLLQVEMALDPYNNYAKGQNTSNKQRDYYHDNSRDKESRKKPAKLDLSMLFPKPHRRGSSSSDAKSVNMSPSTTPASTGRRKLSKSRSKESLQSQKHSIHSTKSHDPRQRQTNGTLANLYDHYEQMPARSPRMDRIPESDAIHETSNATPGSYGNHLSPTVEKEQFSWKNVRASMIMHRGESSSAASISSRNTKTSRHTSGSAISNTDLKLKSVLSLSSDSEDDAWEENRQSSREVDGSSHGTRKSPPRSSQPPPMPSPRRHESRRATGAPQGRTFLSAPENPSLYNPLTPPTSTPNDVSSLRLSSSRRQDYRSPSVREKKPSRTMSVTSARSSQQPTPPQSPASSDFHGESVPSSRFMAVTKQEEALLEALRQKRARMREKIIEEHEIAKSPPRNSHQQRHASRQSEASSAGTIRGISTERQKVLLYLDTPLSDSQHIDMSEPSPDLSDFLTFGSDEDSTPRTSWAPPPKEQARPDSALSPRIRSVKASPKTPPSGARLSAVGVGGFKVDRSTSEHRQVAGKRRNMGVRFVEDPKLANSGDFLLDEDEAEVAWDM</sequence>
<feature type="compositionally biased region" description="Polar residues" evidence="1">
    <location>
        <begin position="243"/>
        <end position="261"/>
    </location>
</feature>
<evidence type="ECO:0000256" key="1">
    <source>
        <dbReference type="SAM" id="MobiDB-lite"/>
    </source>
</evidence>
<reference evidence="2 3" key="1">
    <citation type="journal article" date="2018" name="IMA Fungus">
        <title>IMA Genome-F 9: Draft genome sequence of Annulohypoxylon stygium, Aspergillus mulundensis, Berkeleyomyces basicola (syn. Thielaviopsis basicola), Ceratocystis smalleyi, two Cercospora beticola strains, Coleophoma cylindrospora, Fusarium fracticaudum, Phialophora cf. hyalina, and Morchella septimelata.</title>
        <authorList>
            <person name="Wingfield B.D."/>
            <person name="Bills G.F."/>
            <person name="Dong Y."/>
            <person name="Huang W."/>
            <person name="Nel W.J."/>
            <person name="Swalarsk-Parry B.S."/>
            <person name="Vaghefi N."/>
            <person name="Wilken P.M."/>
            <person name="An Z."/>
            <person name="de Beer Z.W."/>
            <person name="De Vos L."/>
            <person name="Chen L."/>
            <person name="Duong T.A."/>
            <person name="Gao Y."/>
            <person name="Hammerbacher A."/>
            <person name="Kikkert J.R."/>
            <person name="Li Y."/>
            <person name="Li H."/>
            <person name="Li K."/>
            <person name="Li Q."/>
            <person name="Liu X."/>
            <person name="Ma X."/>
            <person name="Naidoo K."/>
            <person name="Pethybridge S.J."/>
            <person name="Sun J."/>
            <person name="Steenkamp E.T."/>
            <person name="van der Nest M.A."/>
            <person name="van Wyk S."/>
            <person name="Wingfield M.J."/>
            <person name="Xiong C."/>
            <person name="Yue Q."/>
            <person name="Zhang X."/>
        </authorList>
    </citation>
    <scope>NUCLEOTIDE SEQUENCE [LARGE SCALE GENOMIC DNA]</scope>
    <source>
        <strain evidence="2 3">BP 5553</strain>
    </source>
</reference>
<gene>
    <name evidence="2" type="ORF">BP5553_04001</name>
</gene>
<protein>
    <submittedName>
        <fullName evidence="2">Uncharacterized protein</fullName>
    </submittedName>
</protein>
<feature type="compositionally biased region" description="Basic and acidic residues" evidence="1">
    <location>
        <begin position="208"/>
        <end position="228"/>
    </location>
</feature>
<evidence type="ECO:0000313" key="3">
    <source>
        <dbReference type="Proteomes" id="UP000254866"/>
    </source>
</evidence>
<proteinExistence type="predicted"/>
<dbReference type="GeneID" id="43596850"/>
<accession>A0A370TVV5</accession>
<evidence type="ECO:0000313" key="2">
    <source>
        <dbReference type="EMBL" id="RDL39661.1"/>
    </source>
</evidence>
<feature type="compositionally biased region" description="Basic and acidic residues" evidence="1">
    <location>
        <begin position="411"/>
        <end position="422"/>
    </location>
</feature>
<dbReference type="OrthoDB" id="5244050at2759"/>
<dbReference type="RefSeq" id="XP_031872317.1">
    <property type="nucleotide sequence ID" value="XM_032012624.1"/>
</dbReference>
<feature type="compositionally biased region" description="Basic and acidic residues" evidence="1">
    <location>
        <begin position="492"/>
        <end position="506"/>
    </location>
</feature>
<keyword evidence="3" id="KW-1185">Reference proteome</keyword>
<feature type="region of interest" description="Disordered" evidence="1">
    <location>
        <begin position="401"/>
        <end position="543"/>
    </location>
</feature>
<feature type="region of interest" description="Disordered" evidence="1">
    <location>
        <begin position="363"/>
        <end position="389"/>
    </location>
</feature>
<dbReference type="AlphaFoldDB" id="A0A370TVV5"/>
<dbReference type="STRING" id="2656787.A0A370TVV5"/>
<comment type="caution">
    <text evidence="2">The sequence shown here is derived from an EMBL/GenBank/DDBJ whole genome shotgun (WGS) entry which is preliminary data.</text>
</comment>